<dbReference type="AlphaFoldDB" id="A0A8J6LNM1"/>
<dbReference type="CDD" id="cd12797">
    <property type="entry name" value="M23_peptidase"/>
    <property type="match status" value="1"/>
</dbReference>
<keyword evidence="2" id="KW-0472">Membrane</keyword>
<protein>
    <submittedName>
        <fullName evidence="4">M23 family metallopeptidase</fullName>
    </submittedName>
</protein>
<dbReference type="RefSeq" id="WP_181340286.1">
    <property type="nucleotide sequence ID" value="NZ_JAAKDE010000023.1"/>
</dbReference>
<organism evidence="4 5">
    <name type="scientific">Capillibacterium thermochitinicola</name>
    <dbReference type="NCBI Taxonomy" id="2699427"/>
    <lineage>
        <taxon>Bacteria</taxon>
        <taxon>Bacillati</taxon>
        <taxon>Bacillota</taxon>
        <taxon>Capillibacterium</taxon>
    </lineage>
</organism>
<feature type="domain" description="M23ase beta-sheet core" evidence="3">
    <location>
        <begin position="150"/>
        <end position="214"/>
    </location>
</feature>
<dbReference type="Gene3D" id="2.70.70.10">
    <property type="entry name" value="Glucose Permease (Domain IIA)"/>
    <property type="match status" value="1"/>
</dbReference>
<keyword evidence="5" id="KW-1185">Reference proteome</keyword>
<dbReference type="InterPro" id="IPR016047">
    <property type="entry name" value="M23ase_b-sheet_dom"/>
</dbReference>
<dbReference type="Pfam" id="PF01551">
    <property type="entry name" value="Peptidase_M23"/>
    <property type="match status" value="1"/>
</dbReference>
<reference evidence="4" key="1">
    <citation type="submission" date="2020-06" db="EMBL/GenBank/DDBJ databases">
        <title>Novel chitinolytic bacterium.</title>
        <authorList>
            <person name="Ungkulpasvich U."/>
            <person name="Kosugi A."/>
            <person name="Uke A."/>
        </authorList>
    </citation>
    <scope>NUCLEOTIDE SEQUENCE</scope>
    <source>
        <strain evidence="4">UUS1-1</strain>
    </source>
</reference>
<gene>
    <name evidence="4" type="ORF">G5B42_09770</name>
</gene>
<dbReference type="SUPFAM" id="SSF51261">
    <property type="entry name" value="Duplicated hybrid motif"/>
    <property type="match status" value="1"/>
</dbReference>
<accession>A0A8J6LNM1</accession>
<dbReference type="EMBL" id="JAAKDE010000023">
    <property type="protein sequence ID" value="MBA2133818.1"/>
    <property type="molecule type" value="Genomic_DNA"/>
</dbReference>
<evidence type="ECO:0000259" key="3">
    <source>
        <dbReference type="Pfam" id="PF01551"/>
    </source>
</evidence>
<comment type="caution">
    <text evidence="4">The sequence shown here is derived from an EMBL/GenBank/DDBJ whole genome shotgun (WGS) entry which is preliminary data.</text>
</comment>
<keyword evidence="2" id="KW-1133">Transmembrane helix</keyword>
<name>A0A8J6LNM1_9FIRM</name>
<evidence type="ECO:0000256" key="1">
    <source>
        <dbReference type="SAM" id="MobiDB-lite"/>
    </source>
</evidence>
<keyword evidence="2" id="KW-0812">Transmembrane</keyword>
<dbReference type="Proteomes" id="UP000657177">
    <property type="component" value="Unassembled WGS sequence"/>
</dbReference>
<dbReference type="InterPro" id="IPR011055">
    <property type="entry name" value="Dup_hybrid_motif"/>
</dbReference>
<evidence type="ECO:0000313" key="5">
    <source>
        <dbReference type="Proteomes" id="UP000657177"/>
    </source>
</evidence>
<proteinExistence type="predicted"/>
<evidence type="ECO:0000313" key="4">
    <source>
        <dbReference type="EMBL" id="MBA2133818.1"/>
    </source>
</evidence>
<evidence type="ECO:0000256" key="2">
    <source>
        <dbReference type="SAM" id="Phobius"/>
    </source>
</evidence>
<sequence length="239" mass="27493">MEQCEQRTLQVERELTPGAAGEGENEAFTPQTSAQTSPFDRLETVLLKQILVCIFIIFFLWMIGHIPGVGRGVIDRFRHVLKYGDSKRTEEKITAFAREQWHKVKNEVSSWFAVQFQPVMAPAKRSIQLSSPLFYFERREVYPDRIRFLPAPNSVVYASASGVVRVIALEKGGWKLDLDHGEGWHSLYYPCPQVYVKTGEWVNPGQEIASTGREFFWEVTNDGLPVDPRLFIEEQGLWR</sequence>
<feature type="transmembrane region" description="Helical" evidence="2">
    <location>
        <begin position="46"/>
        <end position="69"/>
    </location>
</feature>
<feature type="region of interest" description="Disordered" evidence="1">
    <location>
        <begin position="1"/>
        <end position="34"/>
    </location>
</feature>